<evidence type="ECO:0000313" key="3">
    <source>
        <dbReference type="WBParaSite" id="NBR_0001995801-mRNA-1"/>
    </source>
</evidence>
<evidence type="ECO:0000313" key="1">
    <source>
        <dbReference type="EMBL" id="VDL83695.1"/>
    </source>
</evidence>
<dbReference type="AlphaFoldDB" id="A0A0N4YRT6"/>
<gene>
    <name evidence="1" type="ORF">NBR_LOCUS19959</name>
</gene>
<accession>A0A0N4YRT6</accession>
<protein>
    <submittedName>
        <fullName evidence="3">SCP domain-containing protein</fullName>
    </submittedName>
</protein>
<proteinExistence type="predicted"/>
<dbReference type="WBParaSite" id="NBR_0001995801-mRNA-1">
    <property type="protein sequence ID" value="NBR_0001995801-mRNA-1"/>
    <property type="gene ID" value="NBR_0001995801"/>
</dbReference>
<organism evidence="3">
    <name type="scientific">Nippostrongylus brasiliensis</name>
    <name type="common">Rat hookworm</name>
    <dbReference type="NCBI Taxonomy" id="27835"/>
    <lineage>
        <taxon>Eukaryota</taxon>
        <taxon>Metazoa</taxon>
        <taxon>Ecdysozoa</taxon>
        <taxon>Nematoda</taxon>
        <taxon>Chromadorea</taxon>
        <taxon>Rhabditida</taxon>
        <taxon>Rhabditina</taxon>
        <taxon>Rhabditomorpha</taxon>
        <taxon>Strongyloidea</taxon>
        <taxon>Heligmosomidae</taxon>
        <taxon>Nippostrongylus</taxon>
    </lineage>
</organism>
<dbReference type="EMBL" id="UYSL01024660">
    <property type="protein sequence ID" value="VDL83695.1"/>
    <property type="molecule type" value="Genomic_DNA"/>
</dbReference>
<dbReference type="STRING" id="27835.A0A0N4YRT6"/>
<sequence length="184" mass="20690">MPRRISDEHVITQKRRGRKKRVTAKIICCKVTIGSMYANFRTLVAVDDPLNLLYRCNCALFKQQKVSAAFPSMTDNIGRSKPMHDMIELANLPSIVYGSNFSRAAKELELLDENSRYLNSTGLALAMAAHKKNCFTYAKAIAGAKGRKFTHPSLFNGDPGYNIDAYFDQALIRCDKIVQSDFED</sequence>
<keyword evidence="2" id="KW-1185">Reference proteome</keyword>
<dbReference type="Proteomes" id="UP000271162">
    <property type="component" value="Unassembled WGS sequence"/>
</dbReference>
<name>A0A0N4YRT6_NIPBR</name>
<evidence type="ECO:0000313" key="2">
    <source>
        <dbReference type="Proteomes" id="UP000271162"/>
    </source>
</evidence>
<reference evidence="3" key="1">
    <citation type="submission" date="2017-02" db="UniProtKB">
        <authorList>
            <consortium name="WormBaseParasite"/>
        </authorList>
    </citation>
    <scope>IDENTIFICATION</scope>
</reference>
<reference evidence="1 2" key="2">
    <citation type="submission" date="2018-11" db="EMBL/GenBank/DDBJ databases">
        <authorList>
            <consortium name="Pathogen Informatics"/>
        </authorList>
    </citation>
    <scope>NUCLEOTIDE SEQUENCE [LARGE SCALE GENOMIC DNA]</scope>
</reference>